<gene>
    <name evidence="3" type="ORF">J5V96_01150</name>
</gene>
<dbReference type="PROSITE" id="PS51644">
    <property type="entry name" value="HTH_OST"/>
    <property type="match status" value="1"/>
</dbReference>
<comment type="caution">
    <text evidence="3">The sequence shown here is derived from an EMBL/GenBank/DDBJ whole genome shotgun (WGS) entry which is preliminary data.</text>
</comment>
<dbReference type="PANTHER" id="PTHR35811:SF1">
    <property type="entry name" value="HTH OST-TYPE DOMAIN-CONTAINING PROTEIN"/>
    <property type="match status" value="1"/>
</dbReference>
<dbReference type="Pfam" id="PF01936">
    <property type="entry name" value="NYN"/>
    <property type="match status" value="1"/>
</dbReference>
<dbReference type="Proteomes" id="UP000680132">
    <property type="component" value="Unassembled WGS sequence"/>
</dbReference>
<protein>
    <submittedName>
        <fullName evidence="3">NYN domain-containing protein</fullName>
    </submittedName>
</protein>
<sequence length="325" mass="35675">MPESSGRVAVYLDFDNIVMSWYDRVHGRNSYSRDKQKLADDPEFAARLAEATIDVGAIIDYAASFGTLVLTRAYADWSSPVNATYRQQLVGRAVDLVQLFPAAAYAKNGADIRLAVDTVEDMFRLPDLTHVVIVAGDSDYVPLAQRCRRLGRYVVGMGVAGSTAKSLAAACDEFEAYDTLPGVTAPSKKTRPAAKSPEAPETPEPEPAAEAAPGTARSRRSSRAKAPSAPTVTEENDTLVPFDEIPPEDLHSAASRLLERALRLGKGNDDDAEWLHTSAVKQHMRRMDPSFSEKTLGFRSFNDFVTSRDFAEVRENGHERLVRLK</sequence>
<dbReference type="Gene3D" id="3.40.50.1010">
    <property type="entry name" value="5'-nuclease"/>
    <property type="match status" value="1"/>
</dbReference>
<dbReference type="PANTHER" id="PTHR35811">
    <property type="entry name" value="SLR1870 PROTEIN"/>
    <property type="match status" value="1"/>
</dbReference>
<dbReference type="Pfam" id="PF12872">
    <property type="entry name" value="OST-HTH"/>
    <property type="match status" value="1"/>
</dbReference>
<evidence type="ECO:0000256" key="1">
    <source>
        <dbReference type="SAM" id="MobiDB-lite"/>
    </source>
</evidence>
<organism evidence="3 4">
    <name type="scientific">Microbacterium stercoris</name>
    <dbReference type="NCBI Taxonomy" id="2820289"/>
    <lineage>
        <taxon>Bacteria</taxon>
        <taxon>Bacillati</taxon>
        <taxon>Actinomycetota</taxon>
        <taxon>Actinomycetes</taxon>
        <taxon>Micrococcales</taxon>
        <taxon>Microbacteriaceae</taxon>
        <taxon>Microbacterium</taxon>
    </lineage>
</organism>
<evidence type="ECO:0000259" key="2">
    <source>
        <dbReference type="PROSITE" id="PS51644"/>
    </source>
</evidence>
<name>A0A939TLH3_9MICO</name>
<evidence type="ECO:0000313" key="3">
    <source>
        <dbReference type="EMBL" id="MBO3662113.1"/>
    </source>
</evidence>
<feature type="domain" description="HTH OST-type" evidence="2">
    <location>
        <begin position="246"/>
        <end position="325"/>
    </location>
</feature>
<dbReference type="CDD" id="cd10146">
    <property type="entry name" value="LabA_like_C"/>
    <property type="match status" value="1"/>
</dbReference>
<dbReference type="InterPro" id="IPR041966">
    <property type="entry name" value="LOTUS-like"/>
</dbReference>
<dbReference type="AlphaFoldDB" id="A0A939TLH3"/>
<dbReference type="Gene3D" id="3.30.420.610">
    <property type="entry name" value="LOTUS domain-like"/>
    <property type="match status" value="1"/>
</dbReference>
<reference evidence="3" key="1">
    <citation type="submission" date="2021-03" db="EMBL/GenBank/DDBJ databases">
        <title>Microbacterium sp. nov., a novel actinobacterium isolated from cow dung.</title>
        <authorList>
            <person name="Zhang L."/>
        </authorList>
    </citation>
    <scope>NUCLEOTIDE SEQUENCE</scope>
    <source>
        <strain evidence="3">NEAU-LLB</strain>
    </source>
</reference>
<dbReference type="RefSeq" id="WP_208499673.1">
    <property type="nucleotide sequence ID" value="NZ_JAGFOA010000001.1"/>
</dbReference>
<keyword evidence="4" id="KW-1185">Reference proteome</keyword>
<proteinExistence type="predicted"/>
<dbReference type="EMBL" id="JAGFOA010000001">
    <property type="protein sequence ID" value="MBO3662113.1"/>
    <property type="molecule type" value="Genomic_DNA"/>
</dbReference>
<evidence type="ECO:0000313" key="4">
    <source>
        <dbReference type="Proteomes" id="UP000680132"/>
    </source>
</evidence>
<feature type="region of interest" description="Disordered" evidence="1">
    <location>
        <begin position="181"/>
        <end position="238"/>
    </location>
</feature>
<dbReference type="CDD" id="cd11297">
    <property type="entry name" value="PIN_LabA-like_N_1"/>
    <property type="match status" value="1"/>
</dbReference>
<accession>A0A939TLH3</accession>
<dbReference type="GO" id="GO:0004540">
    <property type="term" value="F:RNA nuclease activity"/>
    <property type="evidence" value="ECO:0007669"/>
    <property type="project" value="InterPro"/>
</dbReference>
<dbReference type="InterPro" id="IPR025605">
    <property type="entry name" value="OST-HTH/LOTUS_dom"/>
</dbReference>
<dbReference type="InterPro" id="IPR021139">
    <property type="entry name" value="NYN"/>
</dbReference>